<dbReference type="InterPro" id="IPR036249">
    <property type="entry name" value="Thioredoxin-like_sf"/>
</dbReference>
<dbReference type="AlphaFoldDB" id="A0A265N6D9"/>
<reference evidence="1 2" key="1">
    <citation type="submission" date="2017-08" db="EMBL/GenBank/DDBJ databases">
        <title>Virgibacillus indicus sp. nov. and Virgibacillus profoundi sp. nov, two moderately halophilic bacteria isolated from marine sediment by using the Microfluidic Streak Plate.</title>
        <authorList>
            <person name="Xu B."/>
            <person name="Hu B."/>
            <person name="Wang J."/>
            <person name="Zhu Y."/>
            <person name="Huang L."/>
            <person name="Du W."/>
            <person name="Huang Y."/>
        </authorList>
    </citation>
    <scope>NUCLEOTIDE SEQUENCE [LARGE SCALE GENOMIC DNA]</scope>
    <source>
        <strain evidence="1 2">IO3-P2-C2</strain>
    </source>
</reference>
<protein>
    <submittedName>
        <fullName evidence="1">General stress protein</fullName>
    </submittedName>
</protein>
<evidence type="ECO:0000313" key="2">
    <source>
        <dbReference type="Proteomes" id="UP000216498"/>
    </source>
</evidence>
<sequence length="116" mass="13289">MIEYKELHANEEWEQAWEGSTEKPVLLFKHSTTCPISAKAYGQYQTFLESADQEIDSYLVKVIEDRPVSNQIAEITEVKHESPQIFLIRDKEVLWHTSHSKITVESIGEAVRGAAE</sequence>
<dbReference type="InterPro" id="IPR022551">
    <property type="entry name" value="BrxC"/>
</dbReference>
<accession>A0A265N6D9</accession>
<name>A0A265N6D9_9BACI</name>
<proteinExistence type="predicted"/>
<dbReference type="EMBL" id="NPMS01000009">
    <property type="protein sequence ID" value="OZU87573.1"/>
    <property type="molecule type" value="Genomic_DNA"/>
</dbReference>
<dbReference type="Gene3D" id="3.40.30.10">
    <property type="entry name" value="Glutaredoxin"/>
    <property type="match status" value="1"/>
</dbReference>
<dbReference type="RefSeq" id="WP_094886875.1">
    <property type="nucleotide sequence ID" value="NZ_NPMS01000009.1"/>
</dbReference>
<dbReference type="NCBIfam" id="TIGR04019">
    <property type="entry name" value="B_thiol_YtxJ"/>
    <property type="match status" value="1"/>
</dbReference>
<dbReference type="Pfam" id="PF11009">
    <property type="entry name" value="BrxC"/>
    <property type="match status" value="1"/>
</dbReference>
<dbReference type="OrthoDB" id="677051at2"/>
<gene>
    <name evidence="1" type="ORF">CIL03_15890</name>
</gene>
<evidence type="ECO:0000313" key="1">
    <source>
        <dbReference type="EMBL" id="OZU87573.1"/>
    </source>
</evidence>
<dbReference type="Proteomes" id="UP000216498">
    <property type="component" value="Unassembled WGS sequence"/>
</dbReference>
<comment type="caution">
    <text evidence="1">The sequence shown here is derived from an EMBL/GenBank/DDBJ whole genome shotgun (WGS) entry which is preliminary data.</text>
</comment>
<dbReference type="SUPFAM" id="SSF52833">
    <property type="entry name" value="Thioredoxin-like"/>
    <property type="match status" value="1"/>
</dbReference>
<organism evidence="1 2">
    <name type="scientific">Virgibacillus indicus</name>
    <dbReference type="NCBI Taxonomy" id="2024554"/>
    <lineage>
        <taxon>Bacteria</taxon>
        <taxon>Bacillati</taxon>
        <taxon>Bacillota</taxon>
        <taxon>Bacilli</taxon>
        <taxon>Bacillales</taxon>
        <taxon>Bacillaceae</taxon>
        <taxon>Virgibacillus</taxon>
    </lineage>
</organism>
<keyword evidence="2" id="KW-1185">Reference proteome</keyword>